<dbReference type="EMBL" id="JAAHBT010000373">
    <property type="protein sequence ID" value="NES11960.1"/>
    <property type="molecule type" value="Genomic_DNA"/>
</dbReference>
<dbReference type="PANTHER" id="PTHR34596">
    <property type="entry name" value="CHITOPORIN"/>
    <property type="match status" value="1"/>
</dbReference>
<proteinExistence type="inferred from homology"/>
<feature type="signal peptide" evidence="4">
    <location>
        <begin position="1"/>
        <end position="21"/>
    </location>
</feature>
<dbReference type="Proteomes" id="UP000471751">
    <property type="component" value="Unassembled WGS sequence"/>
</dbReference>
<dbReference type="GO" id="GO:0016020">
    <property type="term" value="C:membrane"/>
    <property type="evidence" value="ECO:0007669"/>
    <property type="project" value="InterPro"/>
</dbReference>
<evidence type="ECO:0000256" key="4">
    <source>
        <dbReference type="SAM" id="SignalP"/>
    </source>
</evidence>
<dbReference type="InterPro" id="IPR005318">
    <property type="entry name" value="OM_porin_bac"/>
</dbReference>
<gene>
    <name evidence="5" type="ORF">G3O07_23110</name>
</gene>
<comment type="caution">
    <text evidence="5">The sequence shown here is derived from an EMBL/GenBank/DDBJ whole genome shotgun (WGS) entry which is preliminary data.</text>
</comment>
<protein>
    <submittedName>
        <fullName evidence="5">OprD family porin</fullName>
    </submittedName>
</protein>
<dbReference type="Pfam" id="PF03573">
    <property type="entry name" value="OprD"/>
    <property type="match status" value="1"/>
</dbReference>
<keyword evidence="6" id="KW-1185">Reference proteome</keyword>
<sequence length="114" mass="12141">MHKSTLALAVALGVLAQQAGAAGFVEDSKLSVSSRTMYFDNDNRETGGSDQRETAQGFKADYLSGFTEGTVGFGFDAQAVWGIHLDGGKGHHPNNNNFFPSDTDGSAVDQWARI</sequence>
<comment type="similarity">
    <text evidence="1">Belongs to the outer membrane porin (Opr) (TC 1.B.25) family.</text>
</comment>
<dbReference type="AlphaFoldDB" id="A0A6I5RWD7"/>
<keyword evidence="3 4" id="KW-0732">Signal</keyword>
<evidence type="ECO:0000256" key="2">
    <source>
        <dbReference type="ARBA" id="ARBA00022448"/>
    </source>
</evidence>
<accession>A0A6I5RWD7</accession>
<dbReference type="PANTHER" id="PTHR34596:SF2">
    <property type="entry name" value="CHITOPORIN"/>
    <property type="match status" value="1"/>
</dbReference>
<evidence type="ECO:0000313" key="5">
    <source>
        <dbReference type="EMBL" id="NES11960.1"/>
    </source>
</evidence>
<name>A0A6I5RWD7_9PSED</name>
<dbReference type="Gene3D" id="2.40.160.10">
    <property type="entry name" value="Porin"/>
    <property type="match status" value="1"/>
</dbReference>
<feature type="non-terminal residue" evidence="5">
    <location>
        <position position="114"/>
    </location>
</feature>
<dbReference type="InterPro" id="IPR023614">
    <property type="entry name" value="Porin_dom_sf"/>
</dbReference>
<organism evidence="5 6">
    <name type="scientific">Pseudomonas laurentiana</name>
    <dbReference type="NCBI Taxonomy" id="2364649"/>
    <lineage>
        <taxon>Bacteria</taxon>
        <taxon>Pseudomonadati</taxon>
        <taxon>Pseudomonadota</taxon>
        <taxon>Gammaproteobacteria</taxon>
        <taxon>Pseudomonadales</taxon>
        <taxon>Pseudomonadaceae</taxon>
        <taxon>Pseudomonas</taxon>
    </lineage>
</organism>
<evidence type="ECO:0000256" key="3">
    <source>
        <dbReference type="ARBA" id="ARBA00022729"/>
    </source>
</evidence>
<evidence type="ECO:0000313" key="6">
    <source>
        <dbReference type="Proteomes" id="UP000471751"/>
    </source>
</evidence>
<keyword evidence="2" id="KW-0813">Transport</keyword>
<reference evidence="5 6" key="1">
    <citation type="submission" date="2020-02" db="EMBL/GenBank/DDBJ databases">
        <title>Broccoli isolated Pseudomonas sp.</title>
        <authorList>
            <person name="Fujikawa T."/>
            <person name="Sawada H."/>
        </authorList>
    </citation>
    <scope>NUCLEOTIDE SEQUENCE [LARGE SCALE GENOMIC DNA]</scope>
    <source>
        <strain evidence="5 6">JCM 32154</strain>
    </source>
</reference>
<dbReference type="GO" id="GO:0015288">
    <property type="term" value="F:porin activity"/>
    <property type="evidence" value="ECO:0007669"/>
    <property type="project" value="TreeGrafter"/>
</dbReference>
<feature type="chain" id="PRO_5026077537" evidence="4">
    <location>
        <begin position="22"/>
        <end position="114"/>
    </location>
</feature>
<evidence type="ECO:0000256" key="1">
    <source>
        <dbReference type="ARBA" id="ARBA00009075"/>
    </source>
</evidence>